<dbReference type="Pfam" id="PF00005">
    <property type="entry name" value="ABC_tran"/>
    <property type="match status" value="1"/>
</dbReference>
<dbReference type="EMBL" id="JAFBFI010000015">
    <property type="protein sequence ID" value="MBM7693784.1"/>
    <property type="molecule type" value="Genomic_DNA"/>
</dbReference>
<dbReference type="InterPro" id="IPR027417">
    <property type="entry name" value="P-loop_NTPase"/>
</dbReference>
<keyword evidence="1" id="KW-0175">Coiled coil</keyword>
<evidence type="ECO:0000313" key="4">
    <source>
        <dbReference type="Proteomes" id="UP000823486"/>
    </source>
</evidence>
<dbReference type="Gene3D" id="3.40.50.300">
    <property type="entry name" value="P-loop containing nucleotide triphosphate hydrolases"/>
    <property type="match status" value="1"/>
</dbReference>
<dbReference type="PANTHER" id="PTHR42855:SF2">
    <property type="entry name" value="DRUG RESISTANCE ABC TRANSPORTER,ATP-BINDING PROTEIN"/>
    <property type="match status" value="1"/>
</dbReference>
<protein>
    <submittedName>
        <fullName evidence="3">ATPase subunit of ABC transporter with duplicated ATPase domains</fullName>
    </submittedName>
</protein>
<evidence type="ECO:0000313" key="3">
    <source>
        <dbReference type="EMBL" id="MBM7693784.1"/>
    </source>
</evidence>
<name>A0ABS2QM38_9BACI</name>
<keyword evidence="4" id="KW-1185">Reference proteome</keyword>
<dbReference type="Proteomes" id="UP000823486">
    <property type="component" value="Unassembled WGS sequence"/>
</dbReference>
<evidence type="ECO:0000256" key="1">
    <source>
        <dbReference type="SAM" id="Coils"/>
    </source>
</evidence>
<feature type="domain" description="ABC transporter" evidence="2">
    <location>
        <begin position="1"/>
        <end position="171"/>
    </location>
</feature>
<dbReference type="SUPFAM" id="SSF52540">
    <property type="entry name" value="P-loop containing nucleoside triphosphate hydrolases"/>
    <property type="match status" value="1"/>
</dbReference>
<accession>A0ABS2QM38</accession>
<gene>
    <name evidence="3" type="ORF">JOC77_003228</name>
</gene>
<dbReference type="InterPro" id="IPR051309">
    <property type="entry name" value="ABCF_ATPase"/>
</dbReference>
<dbReference type="PANTHER" id="PTHR42855">
    <property type="entry name" value="ABC TRANSPORTER ATP-BINDING SUBUNIT"/>
    <property type="match status" value="1"/>
</dbReference>
<comment type="caution">
    <text evidence="3">The sequence shown here is derived from an EMBL/GenBank/DDBJ whole genome shotgun (WGS) entry which is preliminary data.</text>
</comment>
<dbReference type="InterPro" id="IPR003439">
    <property type="entry name" value="ABC_transporter-like_ATP-bd"/>
</dbReference>
<feature type="coiled-coil region" evidence="1">
    <location>
        <begin position="67"/>
        <end position="97"/>
    </location>
</feature>
<reference evidence="3 4" key="1">
    <citation type="submission" date="2021-01" db="EMBL/GenBank/DDBJ databases">
        <title>Genomic Encyclopedia of Type Strains, Phase IV (KMG-IV): sequencing the most valuable type-strain genomes for metagenomic binning, comparative biology and taxonomic classification.</title>
        <authorList>
            <person name="Goeker M."/>
        </authorList>
    </citation>
    <scope>NUCLEOTIDE SEQUENCE [LARGE SCALE GENOMIC DNA]</scope>
    <source>
        <strain evidence="3 4">DSM 105482</strain>
    </source>
</reference>
<proteinExistence type="predicted"/>
<sequence>MGANGSGKSTILKLIAGKELMNYYPGYPQTSSPGYDEGLIHMPRAATCAYLEQVPSFPEGLKGTDVLNLAFEEIDCIEAQMRELEEQMRTLADTALEKALKKYSDLLQLFEVKGGYDREEKLGKVCTGLKFNESFLNKDFDLLSGGEKTRVMLGKLLIHNPDILLLDEPTNHLDMIEVIGSKAILRDIRELSSLFPMTDIFWIKQ</sequence>
<evidence type="ECO:0000259" key="2">
    <source>
        <dbReference type="Pfam" id="PF00005"/>
    </source>
</evidence>
<organism evidence="3 4">
    <name type="scientific">Peribacillus deserti</name>
    <dbReference type="NCBI Taxonomy" id="673318"/>
    <lineage>
        <taxon>Bacteria</taxon>
        <taxon>Bacillati</taxon>
        <taxon>Bacillota</taxon>
        <taxon>Bacilli</taxon>
        <taxon>Bacillales</taxon>
        <taxon>Bacillaceae</taxon>
        <taxon>Peribacillus</taxon>
    </lineage>
</organism>